<name>A0A1V2I8M2_9ACTN</name>
<dbReference type="InterPro" id="IPR046923">
    <property type="entry name" value="CATRA-C"/>
</dbReference>
<feature type="domain" description="CASPASE and TPR Repeat-Associated C-terminal" evidence="3">
    <location>
        <begin position="222"/>
        <end position="360"/>
    </location>
</feature>
<feature type="domain" description="CASPASE and TPR Repeat-Associated N-terminal" evidence="2">
    <location>
        <begin position="6"/>
        <end position="215"/>
    </location>
</feature>
<accession>A0A1V2I8M2</accession>
<evidence type="ECO:0000259" key="1">
    <source>
        <dbReference type="Pfam" id="PF19955"/>
    </source>
</evidence>
<keyword evidence="5" id="KW-1185">Reference proteome</keyword>
<dbReference type="STRING" id="1834516.BL253_18115"/>
<dbReference type="EMBL" id="MOMC01000037">
    <property type="protein sequence ID" value="ONH28767.1"/>
    <property type="molecule type" value="Genomic_DNA"/>
</dbReference>
<reference evidence="5" key="1">
    <citation type="submission" date="2016-10" db="EMBL/GenBank/DDBJ databases">
        <title>Frankia sp. NRRL B-16386 Genome sequencing.</title>
        <authorList>
            <person name="Ghodhbane-Gtari F."/>
            <person name="Swanson E."/>
            <person name="Gueddou A."/>
            <person name="Hezbri K."/>
            <person name="Ktari K."/>
            <person name="Nouioui I."/>
            <person name="Morris K."/>
            <person name="Simpson S."/>
            <person name="Abebe-Akele F."/>
            <person name="Thomas K."/>
            <person name="Gtari M."/>
            <person name="Tisa L.S."/>
        </authorList>
    </citation>
    <scope>NUCLEOTIDE SEQUENCE [LARGE SCALE GENOMIC DNA]</scope>
    <source>
        <strain evidence="5">NRRL B-16386</strain>
    </source>
</reference>
<dbReference type="Pfam" id="PF20269">
    <property type="entry name" value="CATRA-N"/>
    <property type="match status" value="1"/>
</dbReference>
<dbReference type="Pfam" id="PF19955">
    <property type="entry name" value="EAD1"/>
    <property type="match status" value="1"/>
</dbReference>
<gene>
    <name evidence="4" type="ORF">BL253_18115</name>
</gene>
<evidence type="ECO:0000313" key="5">
    <source>
        <dbReference type="Proteomes" id="UP000188929"/>
    </source>
</evidence>
<dbReference type="AlphaFoldDB" id="A0A1V2I8M2"/>
<dbReference type="NCBIfam" id="NF038357">
    <property type="entry name" value="BN6_48550_fam"/>
    <property type="match status" value="1"/>
</dbReference>
<dbReference type="Proteomes" id="UP000188929">
    <property type="component" value="Unassembled WGS sequence"/>
</dbReference>
<dbReference type="InterPro" id="IPR045430">
    <property type="entry name" value="EAD1"/>
</dbReference>
<protein>
    <submittedName>
        <fullName evidence="4">Uncharacterized protein</fullName>
    </submittedName>
</protein>
<feature type="domain" description="Effector-associated" evidence="1">
    <location>
        <begin position="389"/>
        <end position="476"/>
    </location>
</feature>
<comment type="caution">
    <text evidence="4">The sequence shown here is derived from an EMBL/GenBank/DDBJ whole genome shotgun (WGS) entry which is preliminary data.</text>
</comment>
<organism evidence="4 5">
    <name type="scientific">Pseudofrankia asymbiotica</name>
    <dbReference type="NCBI Taxonomy" id="1834516"/>
    <lineage>
        <taxon>Bacteria</taxon>
        <taxon>Bacillati</taxon>
        <taxon>Actinomycetota</taxon>
        <taxon>Actinomycetes</taxon>
        <taxon>Frankiales</taxon>
        <taxon>Frankiaceae</taxon>
        <taxon>Pseudofrankia</taxon>
    </lineage>
</organism>
<evidence type="ECO:0000313" key="4">
    <source>
        <dbReference type="EMBL" id="ONH28767.1"/>
    </source>
</evidence>
<evidence type="ECO:0000259" key="2">
    <source>
        <dbReference type="Pfam" id="PF20269"/>
    </source>
</evidence>
<dbReference type="Pfam" id="PF20270">
    <property type="entry name" value="CATRA-C"/>
    <property type="match status" value="1"/>
</dbReference>
<proteinExistence type="predicted"/>
<dbReference type="InterPro" id="IPR046922">
    <property type="entry name" value="CATRA-N"/>
</dbReference>
<sequence>MFSGAELVVHLFAPTDGPRAVAAYAYLREVWAGCREHLGMAEPVAALGLPVVMPRSVPASPDGLLAAQERPGDEVFQAVVRLEHDLVCLSAVLAPVPEPGVVDWVELRAAWNTVAGAMPSALVGAVLICQVHVSRPDGTSPPPLVSASPDLAEALALSLPPEEQRGGWAERGVTTGSGFALWEPGGGRDDRIERMLLVAAPSDRDAGLSDWTWIRADGSVAALPQYLGHAAKLRYHLRIWDGGGGLREMRRNLDESARQLREAALDSGDEQRSTGRSTSRDDLLARVRTGVVDLGAVTSRLGEMRHSVAIAAENMRAILDAERTSTIAHDPLGDDLALAEHVVRQLDADLDFLRLAVERASSVVALVDRLVEDHLPPRGQPGDPPADVPLTPTARRELRDELASLFGTGTAATELVEDAGLPRSRHRASAGTSAQEWWAEQLREMENGAVVAPYRTIIAVALRRYPYNSTLRRLARGD</sequence>
<evidence type="ECO:0000259" key="3">
    <source>
        <dbReference type="Pfam" id="PF20270"/>
    </source>
</evidence>